<evidence type="ECO:0000313" key="1">
    <source>
        <dbReference type="EMBL" id="BBO21471.1"/>
    </source>
</evidence>
<reference evidence="1" key="1">
    <citation type="journal article" name="DNA Res.">
        <title>The physiological potential of anammox bacteria as revealed by their core genome structure.</title>
        <authorList>
            <person name="Okubo T."/>
            <person name="Toyoda A."/>
            <person name="Fukuhara K."/>
            <person name="Uchiyama I."/>
            <person name="Harigaya Y."/>
            <person name="Kuroiwa M."/>
            <person name="Suzuki T."/>
            <person name="Murakami Y."/>
            <person name="Suwa Y."/>
            <person name="Takami H."/>
        </authorList>
    </citation>
    <scope>NUCLEOTIDE SEQUENCE</scope>
    <source>
        <strain evidence="1">317325-3</strain>
    </source>
</reference>
<dbReference type="EMBL" id="AP021857">
    <property type="protein sequence ID" value="BBO21471.1"/>
    <property type="molecule type" value="Genomic_DNA"/>
</dbReference>
<organism evidence="1 2">
    <name type="scientific">Candidatus Desulfobacillus denitrificans</name>
    <dbReference type="NCBI Taxonomy" id="2608985"/>
    <lineage>
        <taxon>Bacteria</taxon>
        <taxon>Pseudomonadati</taxon>
        <taxon>Pseudomonadota</taxon>
        <taxon>Betaproteobacteria</taxon>
        <taxon>Candidatus Desulfobacillus</taxon>
    </lineage>
</organism>
<evidence type="ECO:0000313" key="2">
    <source>
        <dbReference type="Proteomes" id="UP000662914"/>
    </source>
</evidence>
<protein>
    <submittedName>
        <fullName evidence="1">Uncharacterized protein</fullName>
    </submittedName>
</protein>
<dbReference type="Proteomes" id="UP000662914">
    <property type="component" value="Chromosome"/>
</dbReference>
<gene>
    <name evidence="1" type="ORF">DSYM_21700</name>
</gene>
<proteinExistence type="predicted"/>
<name>A0A809S634_9PROT</name>
<sequence length="81" mass="9246">MMGIDMTAAVREKFSSQAAPDVLAALRQIAESQGRQFQAVLDEALRDYIDRQQKERPRRHVMAAFASSLDEFDSLYRELAK</sequence>
<accession>A0A809S634</accession>
<dbReference type="AlphaFoldDB" id="A0A809S634"/>
<dbReference type="KEGG" id="ddz:DSYM_21700"/>